<reference evidence="7 8" key="1">
    <citation type="submission" date="2022-03" db="EMBL/GenBank/DDBJ databases">
        <title>Complete genome analysis of Roseomonas KG 17.1 : a prolific producer of plant growth promoters.</title>
        <authorList>
            <person name="Saadouli I."/>
            <person name="Najjari A."/>
            <person name="Mosbah A."/>
            <person name="Ouzari H.I."/>
        </authorList>
    </citation>
    <scope>NUCLEOTIDE SEQUENCE [LARGE SCALE GENOMIC DNA]</scope>
    <source>
        <strain evidence="7 8">KG17-1</strain>
    </source>
</reference>
<dbReference type="PANTHER" id="PTHR11802:SF3">
    <property type="entry name" value="RETINOID-INDUCIBLE SERINE CARBOXYPEPTIDASE"/>
    <property type="match status" value="1"/>
</dbReference>
<keyword evidence="2" id="KW-0645">Protease</keyword>
<keyword evidence="4" id="KW-0378">Hydrolase</keyword>
<evidence type="ECO:0000256" key="4">
    <source>
        <dbReference type="ARBA" id="ARBA00022801"/>
    </source>
</evidence>
<dbReference type="InterPro" id="IPR001563">
    <property type="entry name" value="Peptidase_S10"/>
</dbReference>
<dbReference type="PROSITE" id="PS00131">
    <property type="entry name" value="CARBOXYPEPT_SER_SER"/>
    <property type="match status" value="1"/>
</dbReference>
<keyword evidence="8" id="KW-1185">Reference proteome</keyword>
<keyword evidence="1" id="KW-0121">Carboxypeptidase</keyword>
<dbReference type="Proteomes" id="UP001201985">
    <property type="component" value="Unassembled WGS sequence"/>
</dbReference>
<evidence type="ECO:0000313" key="8">
    <source>
        <dbReference type="Proteomes" id="UP001201985"/>
    </source>
</evidence>
<feature type="region of interest" description="Disordered" evidence="6">
    <location>
        <begin position="1"/>
        <end position="34"/>
    </location>
</feature>
<dbReference type="SUPFAM" id="SSF53474">
    <property type="entry name" value="alpha/beta-Hydrolases"/>
    <property type="match status" value="1"/>
</dbReference>
<name>A0ABS9WAH8_9PROT</name>
<dbReference type="EMBL" id="JALBUU010000079">
    <property type="protein sequence ID" value="MCI0755890.1"/>
    <property type="molecule type" value="Genomic_DNA"/>
</dbReference>
<evidence type="ECO:0000256" key="5">
    <source>
        <dbReference type="ARBA" id="ARBA00023180"/>
    </source>
</evidence>
<accession>A0ABS9WAH8</accession>
<dbReference type="Pfam" id="PF00450">
    <property type="entry name" value="Peptidase_S10"/>
    <property type="match status" value="1"/>
</dbReference>
<proteinExistence type="predicted"/>
<keyword evidence="5" id="KW-0325">Glycoprotein</keyword>
<evidence type="ECO:0000256" key="1">
    <source>
        <dbReference type="ARBA" id="ARBA00022645"/>
    </source>
</evidence>
<gene>
    <name evidence="7" type="ORF">MON41_19680</name>
</gene>
<evidence type="ECO:0000256" key="6">
    <source>
        <dbReference type="SAM" id="MobiDB-lite"/>
    </source>
</evidence>
<evidence type="ECO:0000313" key="7">
    <source>
        <dbReference type="EMBL" id="MCI0755890.1"/>
    </source>
</evidence>
<dbReference type="Gene3D" id="3.40.50.1820">
    <property type="entry name" value="alpha/beta hydrolase"/>
    <property type="match status" value="1"/>
</dbReference>
<dbReference type="InterPro" id="IPR018202">
    <property type="entry name" value="Ser_caboxypep_ser_AS"/>
</dbReference>
<evidence type="ECO:0000256" key="2">
    <source>
        <dbReference type="ARBA" id="ARBA00022670"/>
    </source>
</evidence>
<dbReference type="PANTHER" id="PTHR11802">
    <property type="entry name" value="SERINE PROTEASE FAMILY S10 SERINE CARBOXYPEPTIDASE"/>
    <property type="match status" value="1"/>
</dbReference>
<keyword evidence="3" id="KW-0732">Signal</keyword>
<evidence type="ECO:0000256" key="3">
    <source>
        <dbReference type="ARBA" id="ARBA00022729"/>
    </source>
</evidence>
<feature type="compositionally biased region" description="Low complexity" evidence="6">
    <location>
        <begin position="14"/>
        <end position="28"/>
    </location>
</feature>
<comment type="caution">
    <text evidence="7">The sequence shown here is derived from an EMBL/GenBank/DDBJ whole genome shotgun (WGS) entry which is preliminary data.</text>
</comment>
<sequence length="480" mass="51560">MPALAQHAETKVTPKPAAAAGQAPGLPADSTTQQTVDLPGRRLDFTAVAGSLPLSSAAGVPQAEIAYTAYLLDVAEVTQRPVTFVVNGGPGASSAWLQFGAAGPWRLPLEGAGASLSAPPALQPNAETWLDFTDLVFIDPVGTGYSGFLAEGEELRRRYWSVEGDIASLAEVIRRWLVAQGRLQSPKFLLGESYGGFRGPLLARALQADQGIGLRGLVLVSPALDLSGRDDTFAPLRWVGRLPSMAAVHRAASGPVDRQSLADVERYAAGDFLLDLVRGERDGAPTRLTERVAALTGLDPELVRRRRGRIGLSEFLRGAGPDQRIASAYDATVTMPDPFPADDARVPDPVLDALVPPLTSAVLALYGQRLGWRLPDRRYHLLNQAVFHQWQWGRGDRPPEAMTDLRTALALDPALRVVIVHGLYDLVTPYFASAILLDQIPIGAGGDRVSLLTLAGGHMFYTATKSRQQLREVSRTLIGR</sequence>
<protein>
    <submittedName>
        <fullName evidence="7">Peptidase S10</fullName>
    </submittedName>
</protein>
<organism evidence="7 8">
    <name type="scientific">Teichococcus vastitatis</name>
    <dbReference type="NCBI Taxonomy" id="2307076"/>
    <lineage>
        <taxon>Bacteria</taxon>
        <taxon>Pseudomonadati</taxon>
        <taxon>Pseudomonadota</taxon>
        <taxon>Alphaproteobacteria</taxon>
        <taxon>Acetobacterales</taxon>
        <taxon>Roseomonadaceae</taxon>
        <taxon>Roseomonas</taxon>
    </lineage>
</organism>
<dbReference type="InterPro" id="IPR029058">
    <property type="entry name" value="AB_hydrolase_fold"/>
</dbReference>